<dbReference type="EMBL" id="QLTT01000004">
    <property type="protein sequence ID" value="RAS65528.1"/>
    <property type="molecule type" value="Genomic_DNA"/>
</dbReference>
<dbReference type="AlphaFoldDB" id="A0A316HY02"/>
<evidence type="ECO:0000313" key="2">
    <source>
        <dbReference type="EMBL" id="RAS65528.1"/>
    </source>
</evidence>
<evidence type="ECO:0000313" key="3">
    <source>
        <dbReference type="Proteomes" id="UP000246005"/>
    </source>
</evidence>
<organism evidence="1 3">
    <name type="scientific">Lentzea atacamensis</name>
    <dbReference type="NCBI Taxonomy" id="531938"/>
    <lineage>
        <taxon>Bacteria</taxon>
        <taxon>Bacillati</taxon>
        <taxon>Actinomycetota</taxon>
        <taxon>Actinomycetes</taxon>
        <taxon>Pseudonocardiales</taxon>
        <taxon>Pseudonocardiaceae</taxon>
        <taxon>Lentzea</taxon>
    </lineage>
</organism>
<protein>
    <submittedName>
        <fullName evidence="1">Uncharacterized protein</fullName>
    </submittedName>
</protein>
<dbReference type="RefSeq" id="WP_170154970.1">
    <property type="nucleotide sequence ID" value="NZ_QGHB01000005.1"/>
</dbReference>
<keyword evidence="4" id="KW-1185">Reference proteome</keyword>
<dbReference type="Proteomes" id="UP000248714">
    <property type="component" value="Unassembled WGS sequence"/>
</dbReference>
<proteinExistence type="predicted"/>
<comment type="caution">
    <text evidence="1">The sequence shown here is derived from an EMBL/GenBank/DDBJ whole genome shotgun (WGS) entry which is preliminary data.</text>
</comment>
<dbReference type="Proteomes" id="UP000246005">
    <property type="component" value="Unassembled WGS sequence"/>
</dbReference>
<evidence type="ECO:0000313" key="1">
    <source>
        <dbReference type="EMBL" id="PWK86039.1"/>
    </source>
</evidence>
<gene>
    <name evidence="2" type="ORF">C8D87_10475</name>
    <name evidence="1" type="ORF">C8D88_10579</name>
</gene>
<evidence type="ECO:0000313" key="4">
    <source>
        <dbReference type="Proteomes" id="UP000248714"/>
    </source>
</evidence>
<reference evidence="1 3" key="1">
    <citation type="submission" date="2018-05" db="EMBL/GenBank/DDBJ databases">
        <title>Genomic Encyclopedia of Type Strains, Phase IV (KMG-IV): sequencing the most valuable type-strain genomes for metagenomic binning, comparative biology and taxonomic classification.</title>
        <authorList>
            <person name="Goeker M."/>
        </authorList>
    </citation>
    <scope>NUCLEOTIDE SEQUENCE [LARGE SCALE GENOMIC DNA]</scope>
    <source>
        <strain evidence="2 4">DSM 45479</strain>
        <strain evidence="1 3">DSM 45480</strain>
    </source>
</reference>
<accession>A0A316HY02</accession>
<name>A0A316HY02_9PSEU</name>
<sequence length="51" mass="5874">MAEQYRVRWIYEGSEIGTYSTYDLAGAERYMAKVLEDPIAQDVRIVEADAE</sequence>
<dbReference type="EMBL" id="QGHB01000005">
    <property type="protein sequence ID" value="PWK86039.1"/>
    <property type="molecule type" value="Genomic_DNA"/>
</dbReference>